<dbReference type="InterPro" id="IPR033134">
    <property type="entry name" value="Asp/Glu_racemase_AS_2"/>
</dbReference>
<dbReference type="NCBIfam" id="TIGR00035">
    <property type="entry name" value="asp_race"/>
    <property type="match status" value="1"/>
</dbReference>
<dbReference type="EMBL" id="JABAIA010000003">
    <property type="protein sequence ID" value="NLR68046.1"/>
    <property type="molecule type" value="Genomic_DNA"/>
</dbReference>
<dbReference type="PANTHER" id="PTHR21198">
    <property type="entry name" value="GLUTAMATE RACEMASE"/>
    <property type="match status" value="1"/>
</dbReference>
<evidence type="ECO:0000313" key="3">
    <source>
        <dbReference type="EMBL" id="NLR68046.1"/>
    </source>
</evidence>
<dbReference type="GO" id="GO:0047661">
    <property type="term" value="F:amino-acid racemase activity"/>
    <property type="evidence" value="ECO:0007669"/>
    <property type="project" value="InterPro"/>
</dbReference>
<comment type="caution">
    <text evidence="3">The sequence shown here is derived from an EMBL/GenBank/DDBJ whole genome shotgun (WGS) entry which is preliminary data.</text>
</comment>
<dbReference type="SUPFAM" id="SSF53681">
    <property type="entry name" value="Aspartate/glutamate racemase"/>
    <property type="match status" value="2"/>
</dbReference>
<gene>
    <name evidence="3" type="ORF">HGH92_27320</name>
</gene>
<organism evidence="3 4">
    <name type="scientific">Chitinophaga varians</name>
    <dbReference type="NCBI Taxonomy" id="2202339"/>
    <lineage>
        <taxon>Bacteria</taxon>
        <taxon>Pseudomonadati</taxon>
        <taxon>Bacteroidota</taxon>
        <taxon>Chitinophagia</taxon>
        <taxon>Chitinophagales</taxon>
        <taxon>Chitinophagaceae</taxon>
        <taxon>Chitinophaga</taxon>
    </lineage>
</organism>
<dbReference type="Pfam" id="PF01177">
    <property type="entry name" value="Asp_Glu_race"/>
    <property type="match status" value="1"/>
</dbReference>
<name>A0A847RZ43_9BACT</name>
<dbReference type="InterPro" id="IPR004380">
    <property type="entry name" value="Asp_race"/>
</dbReference>
<reference evidence="3 4" key="1">
    <citation type="submission" date="2020-04" db="EMBL/GenBank/DDBJ databases">
        <authorList>
            <person name="Yin C."/>
        </authorList>
    </citation>
    <scope>NUCLEOTIDE SEQUENCE [LARGE SCALE GENOMIC DNA]</scope>
    <source>
        <strain evidence="3 4">Ae27</strain>
    </source>
</reference>
<dbReference type="Gene3D" id="3.40.50.1860">
    <property type="match status" value="2"/>
</dbReference>
<keyword evidence="2" id="KW-0413">Isomerase</keyword>
<dbReference type="AlphaFoldDB" id="A0A847RZ43"/>
<dbReference type="InterPro" id="IPR001920">
    <property type="entry name" value="Asp/Glu_race"/>
</dbReference>
<dbReference type="RefSeq" id="WP_168873985.1">
    <property type="nucleotide sequence ID" value="NZ_JABAIA010000003.1"/>
</dbReference>
<evidence type="ECO:0000256" key="1">
    <source>
        <dbReference type="ARBA" id="ARBA00007847"/>
    </source>
</evidence>
<sequence length="290" mass="31599">MNSTMVRISKVIGIVGGMGPQAGCALFSHVLRCTSAGKDQEHLPVILMSFPGDIGDRSAFLAGQVKINPAYSIAEVVQKLENAGAMVIGLACNTAHAPRIYDVIREELRKAGSRATLVHMPLETCRYLKAYHPHIRRIGLMATTGTYRSGIYQELLQKYGYEPIVPAPAFQENVIHRMIYDPVFGVKSNSGNIKAPARELMEEAVGFFEENRADAVILGCTELPLILTAGTVRNMRIIDPAEILATALVKEARNQAATAQEHCKFYYDVKNTCNSNGHTGSGTNGPLPQE</sequence>
<accession>A0A847RZ43</accession>
<keyword evidence="4" id="KW-1185">Reference proteome</keyword>
<dbReference type="PANTHER" id="PTHR21198:SF7">
    <property type="entry name" value="ASPARTATE-GLUTAMATE RACEMASE FAMILY"/>
    <property type="match status" value="1"/>
</dbReference>
<dbReference type="InterPro" id="IPR015942">
    <property type="entry name" value="Asp/Glu/hydantoin_racemase"/>
</dbReference>
<proteinExistence type="inferred from homology"/>
<protein>
    <submittedName>
        <fullName evidence="3">Aspartate/glutamate racemase family protein</fullName>
    </submittedName>
</protein>
<evidence type="ECO:0000256" key="2">
    <source>
        <dbReference type="ARBA" id="ARBA00023235"/>
    </source>
</evidence>
<dbReference type="Proteomes" id="UP000570474">
    <property type="component" value="Unassembled WGS sequence"/>
</dbReference>
<comment type="similarity">
    <text evidence="1">Belongs to the aspartate/glutamate racemases family.</text>
</comment>
<dbReference type="PROSITE" id="PS00924">
    <property type="entry name" value="ASP_GLU_RACEMASE_2"/>
    <property type="match status" value="1"/>
</dbReference>
<evidence type="ECO:0000313" key="4">
    <source>
        <dbReference type="Proteomes" id="UP000570474"/>
    </source>
</evidence>